<dbReference type="Pfam" id="PF01883">
    <property type="entry name" value="FeS_assembly_P"/>
    <property type="match status" value="1"/>
</dbReference>
<evidence type="ECO:0000259" key="10">
    <source>
        <dbReference type="Pfam" id="PF01883"/>
    </source>
</evidence>
<dbReference type="InterPro" id="IPR034904">
    <property type="entry name" value="FSCA_dom_sf"/>
</dbReference>
<dbReference type="InterPro" id="IPR033756">
    <property type="entry name" value="YlxH/NBP35"/>
</dbReference>
<dbReference type="CDD" id="cd02037">
    <property type="entry name" value="Mrp_NBP35"/>
    <property type="match status" value="1"/>
</dbReference>
<evidence type="ECO:0000313" key="11">
    <source>
        <dbReference type="EMBL" id="STZ60969.1"/>
    </source>
</evidence>
<organism evidence="11 12">
    <name type="scientific">Mycolicibacterium tokaiense</name>
    <dbReference type="NCBI Taxonomy" id="39695"/>
    <lineage>
        <taxon>Bacteria</taxon>
        <taxon>Bacillati</taxon>
        <taxon>Actinomycetota</taxon>
        <taxon>Actinomycetes</taxon>
        <taxon>Mycobacteriales</taxon>
        <taxon>Mycobacteriaceae</taxon>
        <taxon>Mycolicibacterium</taxon>
    </lineage>
</organism>
<evidence type="ECO:0000256" key="9">
    <source>
        <dbReference type="HAMAP-Rule" id="MF_02040"/>
    </source>
</evidence>
<feature type="binding site" evidence="9">
    <location>
        <begin position="123"/>
        <end position="130"/>
    </location>
    <ligand>
        <name>ATP</name>
        <dbReference type="ChEBI" id="CHEBI:30616"/>
    </ligand>
</feature>
<dbReference type="Pfam" id="PF10609">
    <property type="entry name" value="ParA"/>
    <property type="match status" value="1"/>
</dbReference>
<comment type="similarity">
    <text evidence="2">In the C-terminal section; belongs to the Mrp/NBP35 ATP-binding proteins family.</text>
</comment>
<dbReference type="PANTHER" id="PTHR42961:SF2">
    <property type="entry name" value="IRON-SULFUR PROTEIN NUBPL"/>
    <property type="match status" value="1"/>
</dbReference>
<evidence type="ECO:0000256" key="8">
    <source>
        <dbReference type="ARBA" id="ARBA00023014"/>
    </source>
</evidence>
<evidence type="ECO:0000256" key="5">
    <source>
        <dbReference type="ARBA" id="ARBA00022801"/>
    </source>
</evidence>
<comment type="subunit">
    <text evidence="9">Homodimer.</text>
</comment>
<dbReference type="RefSeq" id="WP_115280016.1">
    <property type="nucleotide sequence ID" value="NZ_AP022600.1"/>
</dbReference>
<dbReference type="GO" id="GO:0016887">
    <property type="term" value="F:ATP hydrolysis activity"/>
    <property type="evidence" value="ECO:0007669"/>
    <property type="project" value="UniProtKB-UniRule"/>
</dbReference>
<dbReference type="InterPro" id="IPR019591">
    <property type="entry name" value="Mrp/NBP35_ATP-bd"/>
</dbReference>
<keyword evidence="12" id="KW-1185">Reference proteome</keyword>
<dbReference type="OrthoDB" id="9809679at2"/>
<dbReference type="SUPFAM" id="SSF52540">
    <property type="entry name" value="P-loop containing nucleoside triphosphate hydrolases"/>
    <property type="match status" value="1"/>
</dbReference>
<dbReference type="PANTHER" id="PTHR42961">
    <property type="entry name" value="IRON-SULFUR PROTEIN NUBPL"/>
    <property type="match status" value="1"/>
</dbReference>
<evidence type="ECO:0000256" key="7">
    <source>
        <dbReference type="ARBA" id="ARBA00023004"/>
    </source>
</evidence>
<evidence type="ECO:0000313" key="12">
    <source>
        <dbReference type="Proteomes" id="UP000254978"/>
    </source>
</evidence>
<dbReference type="GO" id="GO:0051539">
    <property type="term" value="F:4 iron, 4 sulfur cluster binding"/>
    <property type="evidence" value="ECO:0007669"/>
    <property type="project" value="TreeGrafter"/>
</dbReference>
<dbReference type="GO" id="GO:0016226">
    <property type="term" value="P:iron-sulfur cluster assembly"/>
    <property type="evidence" value="ECO:0007669"/>
    <property type="project" value="InterPro"/>
</dbReference>
<dbReference type="Gene3D" id="3.30.300.130">
    <property type="entry name" value="Fe-S cluster assembly (FSCA)"/>
    <property type="match status" value="1"/>
</dbReference>
<comment type="similarity">
    <text evidence="9">Belongs to the Mrp/NBP35 ATP-binding proteins family.</text>
</comment>
<comment type="similarity">
    <text evidence="1">In the N-terminal section; belongs to the MIP18 family.</text>
</comment>
<feature type="domain" description="MIP18 family-like" evidence="10">
    <location>
        <begin position="10"/>
        <end position="80"/>
    </location>
</feature>
<gene>
    <name evidence="11" type="primary">ylxH</name>
    <name evidence="11" type="ORF">NCTC10821_04513</name>
</gene>
<dbReference type="GO" id="GO:0046872">
    <property type="term" value="F:metal ion binding"/>
    <property type="evidence" value="ECO:0007669"/>
    <property type="project" value="UniProtKB-KW"/>
</dbReference>
<evidence type="ECO:0000256" key="1">
    <source>
        <dbReference type="ARBA" id="ARBA00007352"/>
    </source>
</evidence>
<keyword evidence="6 9" id="KW-0067">ATP-binding</keyword>
<dbReference type="FunFam" id="3.40.50.300:FF:000304">
    <property type="entry name" value="Iron-sulfur cluster carrier protein"/>
    <property type="match status" value="1"/>
</dbReference>
<proteinExistence type="inferred from homology"/>
<dbReference type="InterPro" id="IPR027417">
    <property type="entry name" value="P-loop_NTPase"/>
</dbReference>
<keyword evidence="4 9" id="KW-0547">Nucleotide-binding</keyword>
<keyword evidence="3 9" id="KW-0479">Metal-binding</keyword>
<dbReference type="InterPro" id="IPR002744">
    <property type="entry name" value="MIP18-like"/>
</dbReference>
<evidence type="ECO:0000256" key="4">
    <source>
        <dbReference type="ARBA" id="ARBA00022741"/>
    </source>
</evidence>
<dbReference type="AlphaFoldDB" id="A0A378TJQ3"/>
<dbReference type="SUPFAM" id="SSF117916">
    <property type="entry name" value="Fe-S cluster assembly (FSCA) domain-like"/>
    <property type="match status" value="1"/>
</dbReference>
<keyword evidence="7 9" id="KW-0408">Iron</keyword>
<keyword evidence="5 9" id="KW-0378">Hydrolase</keyword>
<name>A0A378TJQ3_9MYCO</name>
<dbReference type="HAMAP" id="MF_02040">
    <property type="entry name" value="Mrp_NBP35"/>
    <property type="match status" value="1"/>
</dbReference>
<sequence length="379" mass="39363">MSQSSDLIPAVRAALGKVIDPELRRPITELNMVKSIDVDADSAVHVEIYLTTSACPKKTEITERVSQAVADVPGTGAVTVALDVMNDEQRTALRKQLRGDSAEPVIPFAQPGSLTRVYAVASGKGGVGKSSVTVNLAAAMAARGLSVGLLDADIYGHSVPRMMGTDDRPTQVESMIVPPVAHDVKVISIAQFTQGNTPVVWRGPMLHRALQQFLADVYWGDLDVLLLDLPPGTGDVAISVAQLIPGAEILVVTTPQLAAAEVAERAGAIALQTRQRVVGVVENMSGLVLPDGTTMQVFGEGGGTQVAESLSRSVGGDVPLLGQVPLDPALVNAGDSGVPLVLSAPDSAAGKELRGIADALTARKRGLAGMSLGLDTTRR</sequence>
<dbReference type="PROSITE" id="PS01215">
    <property type="entry name" value="MRP"/>
    <property type="match status" value="1"/>
</dbReference>
<dbReference type="Proteomes" id="UP000254978">
    <property type="component" value="Unassembled WGS sequence"/>
</dbReference>
<evidence type="ECO:0000256" key="2">
    <source>
        <dbReference type="ARBA" id="ARBA00008205"/>
    </source>
</evidence>
<accession>A0A378TJQ3</accession>
<dbReference type="GO" id="GO:0005524">
    <property type="term" value="F:ATP binding"/>
    <property type="evidence" value="ECO:0007669"/>
    <property type="project" value="UniProtKB-UniRule"/>
</dbReference>
<evidence type="ECO:0000256" key="6">
    <source>
        <dbReference type="ARBA" id="ARBA00022840"/>
    </source>
</evidence>
<protein>
    <recommendedName>
        <fullName evidence="9">Iron-sulfur cluster carrier protein</fullName>
    </recommendedName>
</protein>
<reference evidence="11 12" key="1">
    <citation type="submission" date="2018-06" db="EMBL/GenBank/DDBJ databases">
        <authorList>
            <consortium name="Pathogen Informatics"/>
            <person name="Doyle S."/>
        </authorList>
    </citation>
    <scope>NUCLEOTIDE SEQUENCE [LARGE SCALE GENOMIC DNA]</scope>
    <source>
        <strain evidence="11 12">NCTC10821</strain>
    </source>
</reference>
<keyword evidence="8 9" id="KW-0411">Iron-sulfur</keyword>
<evidence type="ECO:0000256" key="3">
    <source>
        <dbReference type="ARBA" id="ARBA00022723"/>
    </source>
</evidence>
<dbReference type="InterPro" id="IPR044304">
    <property type="entry name" value="NUBPL-like"/>
</dbReference>
<dbReference type="Gene3D" id="3.40.50.300">
    <property type="entry name" value="P-loop containing nucleotide triphosphate hydrolases"/>
    <property type="match status" value="1"/>
</dbReference>
<dbReference type="InterPro" id="IPR000808">
    <property type="entry name" value="Mrp-like_CS"/>
</dbReference>
<dbReference type="EMBL" id="UGQT01000001">
    <property type="protein sequence ID" value="STZ60969.1"/>
    <property type="molecule type" value="Genomic_DNA"/>
</dbReference>
<dbReference type="GO" id="GO:0140663">
    <property type="term" value="F:ATP-dependent FeS chaperone activity"/>
    <property type="evidence" value="ECO:0007669"/>
    <property type="project" value="InterPro"/>
</dbReference>
<comment type="function">
    <text evidence="9">Binds and transfers iron-sulfur (Fe-S) clusters to target apoproteins. Can hydrolyze ATP.</text>
</comment>